<name>A0A7D6GAV1_9ACTN</name>
<reference evidence="2" key="1">
    <citation type="submission" date="2020-08" db="EMBL/GenBank/DDBJ databases">
        <title>A bifunctional nitrone conjugated secondary metabolite targeting the ribosome.</title>
        <authorList>
            <person name="Limbrick E.M."/>
            <person name="Graf M."/>
            <person name="Derewacz D.K."/>
            <person name="Nguyen F."/>
            <person name="Spraggins J.M."/>
            <person name="Wieland M."/>
            <person name="Ynigez-Gutierrez A.E."/>
            <person name="Reisman B.J."/>
            <person name="Zinshteyn B."/>
            <person name="McCulloch K."/>
            <person name="Iverson T.M."/>
            <person name="Green R."/>
            <person name="Wilson D.N."/>
            <person name="Bachmann B.O."/>
        </authorList>
    </citation>
    <scope>NUCLEOTIDE SEQUENCE</scope>
    <source>
        <strain evidence="2">Africana</strain>
    </source>
</reference>
<dbReference type="AlphaFoldDB" id="A0A7D6GAV1"/>
<evidence type="ECO:0000256" key="1">
    <source>
        <dbReference type="SAM" id="MobiDB-lite"/>
    </source>
</evidence>
<gene>
    <name evidence="2" type="ORF">HZU44_12040</name>
</gene>
<sequence length="86" mass="9037">MDDLAELASTLAGHPAVRDAPATIIRHDKPDATIGVVEFSEHVSGPELRGSTPPAASPASCLNGREPEKQGSIPNNRRIGGTWVNK</sequence>
<protein>
    <submittedName>
        <fullName evidence="2">Uncharacterized protein</fullName>
    </submittedName>
</protein>
<dbReference type="EMBL" id="CP058905">
    <property type="protein sequence ID" value="QLK00664.1"/>
    <property type="molecule type" value="Genomic_DNA"/>
</dbReference>
<accession>A0A7D6GAV1</accession>
<evidence type="ECO:0000313" key="2">
    <source>
        <dbReference type="EMBL" id="QLK00664.1"/>
    </source>
</evidence>
<organism evidence="2">
    <name type="scientific">Micromonospora carbonacea</name>
    <dbReference type="NCBI Taxonomy" id="47853"/>
    <lineage>
        <taxon>Bacteria</taxon>
        <taxon>Bacillati</taxon>
        <taxon>Actinomycetota</taxon>
        <taxon>Actinomycetes</taxon>
        <taxon>Micromonosporales</taxon>
        <taxon>Micromonosporaceae</taxon>
        <taxon>Micromonospora</taxon>
    </lineage>
</organism>
<feature type="region of interest" description="Disordered" evidence="1">
    <location>
        <begin position="44"/>
        <end position="86"/>
    </location>
</feature>
<proteinExistence type="predicted"/>